<dbReference type="EMBL" id="SJOL01006459">
    <property type="protein sequence ID" value="TGZ66306.1"/>
    <property type="molecule type" value="Genomic_DNA"/>
</dbReference>
<dbReference type="PANTHER" id="PTHR12984:SF16">
    <property type="entry name" value="BLACK MATCH, ISOFORM H"/>
    <property type="match status" value="1"/>
</dbReference>
<feature type="compositionally biased region" description="Polar residues" evidence="2">
    <location>
        <begin position="274"/>
        <end position="290"/>
    </location>
</feature>
<sequence length="991" mass="110350">MSTSNEIFPQNPITKYFIVKRHVGSAGPELIWKIFDAIHRETQNKCSVFLFEKYIADKLHKPRRSEIVTHMLRREIKLLMQLKHPNLLHVIWPSEETSDSLAFATEQVSASLANLLGNHTRMPQLIPSEIQNFQFDDMVRKLCLYQLTSALRFLHSGQALFHNNISPGSILLTAQGQWRLAGLAFVEIIKDDKCESPRLKFPSSKALASPSCDPGFSPWTRKLPKMARPDTHYAAPECLFLTSGWAAPFGLKRVRPTPEGRPAENESFIEGCTSGKSTKRNTSVTESRSAMSGEIPGPWSDMFSLGLLICSLYSVGEPSPLSQCCVAQDRGTPLSSHDTKEYKIQSSGECSTADSVSQKDRNQDIIRARQLAVDMQIPELFRKAVGRMPLELVEPVEKMLSRSSQRRPTSQLFALLKFFNDPCLLSLYVLGNFAEKSDDEKYKYLDVVRTHLSEFPKSILYKRIVPMLIDALTSCYSNPVSEASKPSFTVDSPKQSPVELRQSVISTFSCILQRSSPREYSEFLESWSTEFVEQCKCTESKTELLVNIYAFTKHAPAQSIEQLFVPIVCDCLKSKNEEATLAAMESLKEMSAYFQQSDLDDLVLPGILEAYNMNSRQIKVTALTSLCSLVRQISQEALSNRVVPFLLETITSLPMEDPKSPDVYSELPGRDFSQNYNILPNICDVWKEITSSRPVIMEPNLITKHVFPGILTHLLDSDLNLTQFRTVISTLYALLGVLDIAVCGPENNTDNTQYRTIPAVTIDAPGGSDYGDDTSEIGSEFEQNTRNRSPTATPRASAVREAVPFVPMLHPNQLRELQMSPNLPRRASAHVIFPLPMDDSSTQISASRRPSAEKSKIKNQGTSFLGIKLPSVSNLRRHSYGADRPTNTGAGEIPEVEIAQSPHTNTRRGSATSFSSRVGCTPKTDNTDSFLNSENTLLTARVCEGPFISAPSSRSSSQRRSGSIIPDQFPNIGGQSSGRRLSRNDISKGLC</sequence>
<feature type="region of interest" description="Disordered" evidence="2">
    <location>
        <begin position="948"/>
        <end position="991"/>
    </location>
</feature>
<evidence type="ECO:0000259" key="3">
    <source>
        <dbReference type="PROSITE" id="PS50011"/>
    </source>
</evidence>
<dbReference type="Proteomes" id="UP000308267">
    <property type="component" value="Unassembled WGS sequence"/>
</dbReference>
<dbReference type="InterPro" id="IPR011989">
    <property type="entry name" value="ARM-like"/>
</dbReference>
<comment type="caution">
    <text evidence="4">The sequence shown here is derived from an EMBL/GenBank/DDBJ whole genome shotgun (WGS) entry which is preliminary data.</text>
</comment>
<evidence type="ECO:0000313" key="4">
    <source>
        <dbReference type="EMBL" id="TGZ66305.1"/>
    </source>
</evidence>
<dbReference type="InterPro" id="IPR011009">
    <property type="entry name" value="Kinase-like_dom_sf"/>
</dbReference>
<reference evidence="4 5" key="1">
    <citation type="journal article" date="2019" name="BMC Genomics">
        <title>New insights from Opisthorchis felineus genome: update on genomics of the epidemiologically important liver flukes.</title>
        <authorList>
            <person name="Ershov N.I."/>
            <person name="Mordvinov V.A."/>
            <person name="Prokhortchouk E.B."/>
            <person name="Pakharukova M.Y."/>
            <person name="Gunbin K.V."/>
            <person name="Ustyantsev K."/>
            <person name="Genaev M.A."/>
            <person name="Blinov A.G."/>
            <person name="Mazur A."/>
            <person name="Boulygina E."/>
            <person name="Tsygankova S."/>
            <person name="Khrameeva E."/>
            <person name="Chekanov N."/>
            <person name="Fan G."/>
            <person name="Xiao A."/>
            <person name="Zhang H."/>
            <person name="Xu X."/>
            <person name="Yang H."/>
            <person name="Solovyev V."/>
            <person name="Lee S.M."/>
            <person name="Liu X."/>
            <person name="Afonnikov D.A."/>
            <person name="Skryabin K.G."/>
        </authorList>
    </citation>
    <scope>NUCLEOTIDE SEQUENCE [LARGE SCALE GENOMIC DNA]</scope>
    <source>
        <strain evidence="4">AK-0245</strain>
        <tissue evidence="4">Whole organism</tissue>
    </source>
</reference>
<feature type="region of interest" description="Disordered" evidence="2">
    <location>
        <begin position="883"/>
        <end position="926"/>
    </location>
</feature>
<organism evidence="4 5">
    <name type="scientific">Opisthorchis felineus</name>
    <dbReference type="NCBI Taxonomy" id="147828"/>
    <lineage>
        <taxon>Eukaryota</taxon>
        <taxon>Metazoa</taxon>
        <taxon>Spiralia</taxon>
        <taxon>Lophotrochozoa</taxon>
        <taxon>Platyhelminthes</taxon>
        <taxon>Trematoda</taxon>
        <taxon>Digenea</taxon>
        <taxon>Opisthorchiida</taxon>
        <taxon>Opisthorchiata</taxon>
        <taxon>Opisthorchiidae</taxon>
        <taxon>Opisthorchis</taxon>
    </lineage>
</organism>
<feature type="domain" description="Protein kinase" evidence="3">
    <location>
        <begin position="17"/>
        <end position="419"/>
    </location>
</feature>
<dbReference type="Gene3D" id="1.10.510.10">
    <property type="entry name" value="Transferase(Phosphotransferase) domain 1"/>
    <property type="match status" value="1"/>
</dbReference>
<dbReference type="SUPFAM" id="SSF48371">
    <property type="entry name" value="ARM repeat"/>
    <property type="match status" value="1"/>
</dbReference>
<evidence type="ECO:0000256" key="1">
    <source>
        <dbReference type="ARBA" id="ARBA00038349"/>
    </source>
</evidence>
<keyword evidence="5" id="KW-1185">Reference proteome</keyword>
<dbReference type="Gene3D" id="1.25.10.10">
    <property type="entry name" value="Leucine-rich Repeat Variant"/>
    <property type="match status" value="1"/>
</dbReference>
<gene>
    <name evidence="4" type="ORF">CRM22_005408</name>
</gene>
<feature type="compositionally biased region" description="Low complexity" evidence="2">
    <location>
        <begin position="948"/>
        <end position="966"/>
    </location>
</feature>
<dbReference type="InterPro" id="IPR016024">
    <property type="entry name" value="ARM-type_fold"/>
</dbReference>
<feature type="region of interest" description="Disordered" evidence="2">
    <location>
        <begin position="258"/>
        <end position="293"/>
    </location>
</feature>
<protein>
    <recommendedName>
        <fullName evidence="3">Protein kinase domain-containing protein</fullName>
    </recommendedName>
</protein>
<dbReference type="OrthoDB" id="79687at2759"/>
<proteinExistence type="inferred from homology"/>
<evidence type="ECO:0000313" key="5">
    <source>
        <dbReference type="Proteomes" id="UP000308267"/>
    </source>
</evidence>
<dbReference type="AlphaFoldDB" id="A0A4S2LRA2"/>
<dbReference type="Gene3D" id="3.30.200.20">
    <property type="entry name" value="Phosphorylase Kinase, domain 1"/>
    <property type="match status" value="1"/>
</dbReference>
<dbReference type="SUPFAM" id="SSF56112">
    <property type="entry name" value="Protein kinase-like (PK-like)"/>
    <property type="match status" value="1"/>
</dbReference>
<dbReference type="SMART" id="SM00220">
    <property type="entry name" value="S_TKc"/>
    <property type="match status" value="1"/>
</dbReference>
<dbReference type="EMBL" id="SJOL01006459">
    <property type="protein sequence ID" value="TGZ66305.1"/>
    <property type="molecule type" value="Genomic_DNA"/>
</dbReference>
<dbReference type="PROSITE" id="PS50011">
    <property type="entry name" value="PROTEIN_KINASE_DOM"/>
    <property type="match status" value="1"/>
</dbReference>
<dbReference type="InterPro" id="IPR000719">
    <property type="entry name" value="Prot_kinase_dom"/>
</dbReference>
<name>A0A4S2LRA2_OPIFE</name>
<dbReference type="InterPro" id="IPR051177">
    <property type="entry name" value="CIK-Related_Protein"/>
</dbReference>
<accession>A0A4S2LRA2</accession>
<evidence type="ECO:0000256" key="2">
    <source>
        <dbReference type="SAM" id="MobiDB-lite"/>
    </source>
</evidence>
<feature type="compositionally biased region" description="Basic and acidic residues" evidence="2">
    <location>
        <begin position="982"/>
        <end position="991"/>
    </location>
</feature>
<comment type="similarity">
    <text evidence="1">Belongs to the protein kinase superfamily.</text>
</comment>
<feature type="compositionally biased region" description="Polar residues" evidence="2">
    <location>
        <begin position="901"/>
        <end position="926"/>
    </location>
</feature>
<dbReference type="GO" id="GO:0004672">
    <property type="term" value="F:protein kinase activity"/>
    <property type="evidence" value="ECO:0007669"/>
    <property type="project" value="InterPro"/>
</dbReference>
<dbReference type="PANTHER" id="PTHR12984">
    <property type="entry name" value="SCY1-RELATED S/T PROTEIN KINASE-LIKE"/>
    <property type="match status" value="1"/>
</dbReference>
<dbReference type="GO" id="GO:0005524">
    <property type="term" value="F:ATP binding"/>
    <property type="evidence" value="ECO:0007669"/>
    <property type="project" value="InterPro"/>
</dbReference>